<comment type="subcellular location">
    <subcellularLocation>
        <location evidence="2">Mitochondrion matrix</location>
    </subcellularLocation>
</comment>
<evidence type="ECO:0000256" key="4">
    <source>
        <dbReference type="ARBA" id="ARBA00022630"/>
    </source>
</evidence>
<dbReference type="GO" id="GO:0046949">
    <property type="term" value="P:fatty-acyl-CoA biosynthetic process"/>
    <property type="evidence" value="ECO:0007669"/>
    <property type="project" value="TreeGrafter"/>
</dbReference>
<sequence>MANRNEGKNVHNDSEFNPVFDPIIFKEFGKHGLLGPMIHGYGCLGGSMVTYGLMSKEVERIDSAYRTALSVQSSLVMLPIWKFGSEKQKEAYLPSLARGDLVGCFALTESKHGSDPGGMTTYAKYDEKNRAYILSGSKIWISNSPIADIFIVIAKVVPEDGFRGFILTRGMHGLSTSKMEGKLSLRALSIGSVEMKNVLVPEENLIPGFTGLKAPLACLNSARYGIAWGALGAAEFCFETARQYTVDRQQFGRPLASNQLIQKKLADMMAEIALGFQACVQVGRLYDANRATPEMISLIKRNSCAKALNAARVARDMLGANGTRDDFHVIRHMLNLESVSTYEGTEDIHTLILGKAITGFSAFNSGSE</sequence>
<keyword evidence="6" id="KW-0809">Transit peptide</keyword>
<dbReference type="Pfam" id="PF02771">
    <property type="entry name" value="Acyl-CoA_dh_N"/>
    <property type="match status" value="1"/>
</dbReference>
<feature type="domain" description="Acyl-CoA oxidase/dehydrogenase middle" evidence="11">
    <location>
        <begin position="104"/>
        <end position="198"/>
    </location>
</feature>
<protein>
    <submittedName>
        <fullName evidence="13">Putative glutaryl-CoA dehydrogenase</fullName>
    </submittedName>
</protein>
<evidence type="ECO:0000256" key="6">
    <source>
        <dbReference type="ARBA" id="ARBA00022946"/>
    </source>
</evidence>
<evidence type="ECO:0000256" key="5">
    <source>
        <dbReference type="ARBA" id="ARBA00022827"/>
    </source>
</evidence>
<dbReference type="AlphaFoldDB" id="A0A504Z021"/>
<reference evidence="13 14" key="1">
    <citation type="submission" date="2019-04" db="EMBL/GenBank/DDBJ databases">
        <title>Annotation for the trematode Fasciola gigantica.</title>
        <authorList>
            <person name="Choi Y.-J."/>
        </authorList>
    </citation>
    <scope>NUCLEOTIDE SEQUENCE [LARGE SCALE GENOMIC DNA]</scope>
    <source>
        <strain evidence="13">Uganda_cow_1</strain>
    </source>
</reference>
<evidence type="ECO:0000256" key="9">
    <source>
        <dbReference type="RuleBase" id="RU362125"/>
    </source>
</evidence>
<dbReference type="InterPro" id="IPR009100">
    <property type="entry name" value="AcylCoA_DH/oxidase_NM_dom_sf"/>
</dbReference>
<dbReference type="InterPro" id="IPR009075">
    <property type="entry name" value="AcylCo_DH/oxidase_C"/>
</dbReference>
<evidence type="ECO:0000259" key="12">
    <source>
        <dbReference type="Pfam" id="PF02771"/>
    </source>
</evidence>
<dbReference type="Pfam" id="PF00441">
    <property type="entry name" value="Acyl-CoA_dh_1"/>
    <property type="match status" value="1"/>
</dbReference>
<comment type="cofactor">
    <cofactor evidence="1 9">
        <name>FAD</name>
        <dbReference type="ChEBI" id="CHEBI:57692"/>
    </cofactor>
</comment>
<feature type="domain" description="Acyl-CoA dehydrogenase/oxidase N-terminal" evidence="12">
    <location>
        <begin position="19"/>
        <end position="100"/>
    </location>
</feature>
<evidence type="ECO:0000256" key="3">
    <source>
        <dbReference type="ARBA" id="ARBA00009347"/>
    </source>
</evidence>
<keyword evidence="5 9" id="KW-0274">FAD</keyword>
<dbReference type="OrthoDB" id="435240at2759"/>
<dbReference type="InterPro" id="IPR037069">
    <property type="entry name" value="AcylCoA_DH/ox_N_sf"/>
</dbReference>
<dbReference type="EMBL" id="SUNJ01002301">
    <property type="protein sequence ID" value="TPP66086.1"/>
    <property type="molecule type" value="Genomic_DNA"/>
</dbReference>
<evidence type="ECO:0000259" key="11">
    <source>
        <dbReference type="Pfam" id="PF02770"/>
    </source>
</evidence>
<dbReference type="FunFam" id="1.20.140.10:FF:000006">
    <property type="entry name" value="Glutaryl-CoA dehydrogenase, mitochondrial"/>
    <property type="match status" value="1"/>
</dbReference>
<evidence type="ECO:0000256" key="7">
    <source>
        <dbReference type="ARBA" id="ARBA00023002"/>
    </source>
</evidence>
<dbReference type="InterPro" id="IPR036250">
    <property type="entry name" value="AcylCo_DH-like_C"/>
</dbReference>
<evidence type="ECO:0000256" key="8">
    <source>
        <dbReference type="ARBA" id="ARBA00023128"/>
    </source>
</evidence>
<dbReference type="Proteomes" id="UP000316759">
    <property type="component" value="Unassembled WGS sequence"/>
</dbReference>
<keyword evidence="8" id="KW-0496">Mitochondrion</keyword>
<dbReference type="InterPro" id="IPR013786">
    <property type="entry name" value="AcylCoA_DH/ox_N"/>
</dbReference>
<dbReference type="GO" id="GO:0005743">
    <property type="term" value="C:mitochondrial inner membrane"/>
    <property type="evidence" value="ECO:0007669"/>
    <property type="project" value="TreeGrafter"/>
</dbReference>
<keyword evidence="4 9" id="KW-0285">Flavoprotein</keyword>
<evidence type="ECO:0000259" key="10">
    <source>
        <dbReference type="Pfam" id="PF00441"/>
    </source>
</evidence>
<evidence type="ECO:0000313" key="13">
    <source>
        <dbReference type="EMBL" id="TPP66086.1"/>
    </source>
</evidence>
<comment type="similarity">
    <text evidence="3 9">Belongs to the acyl-CoA dehydrogenase family.</text>
</comment>
<name>A0A504Z021_FASGI</name>
<dbReference type="Gene3D" id="2.40.110.10">
    <property type="entry name" value="Butyryl-CoA Dehydrogenase, subunit A, domain 2"/>
    <property type="match status" value="1"/>
</dbReference>
<accession>A0A504Z021</accession>
<evidence type="ECO:0000313" key="14">
    <source>
        <dbReference type="Proteomes" id="UP000316759"/>
    </source>
</evidence>
<dbReference type="GO" id="GO:0050660">
    <property type="term" value="F:flavin adenine dinucleotide binding"/>
    <property type="evidence" value="ECO:0007669"/>
    <property type="project" value="InterPro"/>
</dbReference>
<dbReference type="InterPro" id="IPR006091">
    <property type="entry name" value="Acyl-CoA_Oxase/DH_mid-dom"/>
</dbReference>
<evidence type="ECO:0000256" key="2">
    <source>
        <dbReference type="ARBA" id="ARBA00004305"/>
    </source>
</evidence>
<keyword evidence="7 9" id="KW-0560">Oxidoreductase</keyword>
<feature type="domain" description="Acyl-CoA dehydrogenase/oxidase C-terminal" evidence="10">
    <location>
        <begin position="211"/>
        <end position="357"/>
    </location>
</feature>
<dbReference type="PANTHER" id="PTHR42807">
    <property type="entry name" value="GLUTARYL-COA DEHYDROGENASE, MITOCHONDRIAL"/>
    <property type="match status" value="1"/>
</dbReference>
<dbReference type="GO" id="GO:0000062">
    <property type="term" value="F:fatty-acyl-CoA binding"/>
    <property type="evidence" value="ECO:0007669"/>
    <property type="project" value="TreeGrafter"/>
</dbReference>
<dbReference type="Gene3D" id="1.20.140.10">
    <property type="entry name" value="Butyryl-CoA Dehydrogenase, subunit A, domain 3"/>
    <property type="match status" value="1"/>
</dbReference>
<evidence type="ECO:0000256" key="1">
    <source>
        <dbReference type="ARBA" id="ARBA00001974"/>
    </source>
</evidence>
<dbReference type="GO" id="GO:0033539">
    <property type="term" value="P:fatty acid beta-oxidation using acyl-CoA dehydrogenase"/>
    <property type="evidence" value="ECO:0007669"/>
    <property type="project" value="TreeGrafter"/>
</dbReference>
<dbReference type="SUPFAM" id="SSF47203">
    <property type="entry name" value="Acyl-CoA dehydrogenase C-terminal domain-like"/>
    <property type="match status" value="1"/>
</dbReference>
<dbReference type="GO" id="GO:0005759">
    <property type="term" value="C:mitochondrial matrix"/>
    <property type="evidence" value="ECO:0007669"/>
    <property type="project" value="UniProtKB-SubCell"/>
</dbReference>
<gene>
    <name evidence="13" type="ORF">FGIG_00488</name>
</gene>
<proteinExistence type="inferred from homology"/>
<dbReference type="InterPro" id="IPR046373">
    <property type="entry name" value="Acyl-CoA_Oxase/DH_mid-dom_sf"/>
</dbReference>
<comment type="caution">
    <text evidence="13">The sequence shown here is derived from an EMBL/GenBank/DDBJ whole genome shotgun (WGS) entry which is preliminary data.</text>
</comment>
<keyword evidence="14" id="KW-1185">Reference proteome</keyword>
<dbReference type="InterPro" id="IPR052033">
    <property type="entry name" value="Glutaryl-CoA_DH_mitochondrial"/>
</dbReference>
<dbReference type="GO" id="GO:0004361">
    <property type="term" value="F:glutaryl-CoA dehydrogenase activity"/>
    <property type="evidence" value="ECO:0007669"/>
    <property type="project" value="TreeGrafter"/>
</dbReference>
<dbReference type="Gene3D" id="1.10.540.10">
    <property type="entry name" value="Acyl-CoA dehydrogenase/oxidase, N-terminal domain"/>
    <property type="match status" value="1"/>
</dbReference>
<dbReference type="SUPFAM" id="SSF56645">
    <property type="entry name" value="Acyl-CoA dehydrogenase NM domain-like"/>
    <property type="match status" value="1"/>
</dbReference>
<dbReference type="STRING" id="46835.A0A504Z021"/>
<dbReference type="PANTHER" id="PTHR42807:SF1">
    <property type="entry name" value="GLUTARYL-COA DEHYDROGENASE, MITOCHONDRIAL"/>
    <property type="match status" value="1"/>
</dbReference>
<organism evidence="13 14">
    <name type="scientific">Fasciola gigantica</name>
    <name type="common">Giant liver fluke</name>
    <dbReference type="NCBI Taxonomy" id="46835"/>
    <lineage>
        <taxon>Eukaryota</taxon>
        <taxon>Metazoa</taxon>
        <taxon>Spiralia</taxon>
        <taxon>Lophotrochozoa</taxon>
        <taxon>Platyhelminthes</taxon>
        <taxon>Trematoda</taxon>
        <taxon>Digenea</taxon>
        <taxon>Plagiorchiida</taxon>
        <taxon>Echinostomata</taxon>
        <taxon>Echinostomatoidea</taxon>
        <taxon>Fasciolidae</taxon>
        <taxon>Fasciola</taxon>
    </lineage>
</organism>
<dbReference type="Pfam" id="PF02770">
    <property type="entry name" value="Acyl-CoA_dh_M"/>
    <property type="match status" value="1"/>
</dbReference>